<dbReference type="EMBL" id="CASHTH010002277">
    <property type="protein sequence ID" value="CAI8027405.1"/>
    <property type="molecule type" value="Genomic_DNA"/>
</dbReference>
<feature type="non-terminal residue" evidence="1">
    <location>
        <position position="130"/>
    </location>
</feature>
<proteinExistence type="predicted"/>
<evidence type="ECO:0000313" key="2">
    <source>
        <dbReference type="Proteomes" id="UP001174909"/>
    </source>
</evidence>
<name>A0AA35SC71_GEOBA</name>
<organism evidence="1 2">
    <name type="scientific">Geodia barretti</name>
    <name type="common">Barrett's horny sponge</name>
    <dbReference type="NCBI Taxonomy" id="519541"/>
    <lineage>
        <taxon>Eukaryota</taxon>
        <taxon>Metazoa</taxon>
        <taxon>Porifera</taxon>
        <taxon>Demospongiae</taxon>
        <taxon>Heteroscleromorpha</taxon>
        <taxon>Tetractinellida</taxon>
        <taxon>Astrophorina</taxon>
        <taxon>Geodiidae</taxon>
        <taxon>Geodia</taxon>
    </lineage>
</organism>
<accession>A0AA35SC71</accession>
<gene>
    <name evidence="1" type="ORF">GBAR_LOCUS15686</name>
</gene>
<evidence type="ECO:0000313" key="1">
    <source>
        <dbReference type="EMBL" id="CAI8027405.1"/>
    </source>
</evidence>
<dbReference type="Proteomes" id="UP001174909">
    <property type="component" value="Unassembled WGS sequence"/>
</dbReference>
<dbReference type="AlphaFoldDB" id="A0AA35SC71"/>
<keyword evidence="2" id="KW-1185">Reference proteome</keyword>
<reference evidence="1" key="1">
    <citation type="submission" date="2023-03" db="EMBL/GenBank/DDBJ databases">
        <authorList>
            <person name="Steffen K."/>
            <person name="Cardenas P."/>
        </authorList>
    </citation>
    <scope>NUCLEOTIDE SEQUENCE</scope>
</reference>
<protein>
    <submittedName>
        <fullName evidence="1">Uncharacterized protein</fullName>
    </submittedName>
</protein>
<sequence length="130" mass="14596">RGQWDVHCVILCQSKELARSGEVAVSVLEDVSLILCSPRPLSRCSAPHALSDLQRLLSSAADELHSVKESKKDIKLLKMGSKKVYFLTVWALENVVELQCLARLVDIEHAMVYLKCRSKQKNMESCQNSL</sequence>
<comment type="caution">
    <text evidence="1">The sequence shown here is derived from an EMBL/GenBank/DDBJ whole genome shotgun (WGS) entry which is preliminary data.</text>
</comment>